<sequence length="136" mass="15141">MVKVIVGLKGSGKTKNLINAINEAIATESGSMVCIEKGNKLTFDIDYRVRLIEAGEYQMGSVTFLKGFISGLHAGNFDITHVFIDSLYKITGSDDVAETEEFLNWCNEFGKINNMKFTVVISDEPEKMPEGVKKYF</sequence>
<proteinExistence type="predicted"/>
<reference evidence="1" key="2">
    <citation type="journal article" date="2021" name="PeerJ">
        <title>Extensive microbial diversity within the chicken gut microbiome revealed by metagenomics and culture.</title>
        <authorList>
            <person name="Gilroy R."/>
            <person name="Ravi A."/>
            <person name="Getino M."/>
            <person name="Pursley I."/>
            <person name="Horton D.L."/>
            <person name="Alikhan N.F."/>
            <person name="Baker D."/>
            <person name="Gharbi K."/>
            <person name="Hall N."/>
            <person name="Watson M."/>
            <person name="Adriaenssens E.M."/>
            <person name="Foster-Nyarko E."/>
            <person name="Jarju S."/>
            <person name="Secka A."/>
            <person name="Antonio M."/>
            <person name="Oren A."/>
            <person name="Chaudhuri R.R."/>
            <person name="La Ragione R."/>
            <person name="Hildebrand F."/>
            <person name="Pallen M.J."/>
        </authorList>
    </citation>
    <scope>NUCLEOTIDE SEQUENCE</scope>
    <source>
        <strain evidence="1">ChiBcec16-1751</strain>
    </source>
</reference>
<protein>
    <submittedName>
        <fullName evidence="1">Uncharacterized protein</fullName>
    </submittedName>
</protein>
<accession>A0A9D1FA23</accession>
<name>A0A9D1FA23_9FIRM</name>
<dbReference type="Proteomes" id="UP000886741">
    <property type="component" value="Unassembled WGS sequence"/>
</dbReference>
<organism evidence="1 2">
    <name type="scientific">Candidatus Avoscillospira avistercoris</name>
    <dbReference type="NCBI Taxonomy" id="2840707"/>
    <lineage>
        <taxon>Bacteria</taxon>
        <taxon>Bacillati</taxon>
        <taxon>Bacillota</taxon>
        <taxon>Clostridia</taxon>
        <taxon>Eubacteriales</taxon>
        <taxon>Oscillospiraceae</taxon>
        <taxon>Oscillospiraceae incertae sedis</taxon>
        <taxon>Candidatus Avoscillospira</taxon>
    </lineage>
</organism>
<comment type="caution">
    <text evidence="1">The sequence shown here is derived from an EMBL/GenBank/DDBJ whole genome shotgun (WGS) entry which is preliminary data.</text>
</comment>
<evidence type="ECO:0000313" key="2">
    <source>
        <dbReference type="Proteomes" id="UP000886741"/>
    </source>
</evidence>
<reference evidence="1" key="1">
    <citation type="submission" date="2020-10" db="EMBL/GenBank/DDBJ databases">
        <authorList>
            <person name="Gilroy R."/>
        </authorList>
    </citation>
    <scope>NUCLEOTIDE SEQUENCE</scope>
    <source>
        <strain evidence="1">ChiBcec16-1751</strain>
    </source>
</reference>
<gene>
    <name evidence="1" type="ORF">IAA83_03895</name>
</gene>
<dbReference type="EMBL" id="DVJJ01000061">
    <property type="protein sequence ID" value="HIS64501.1"/>
    <property type="molecule type" value="Genomic_DNA"/>
</dbReference>
<dbReference type="AlphaFoldDB" id="A0A9D1FA23"/>
<evidence type="ECO:0000313" key="1">
    <source>
        <dbReference type="EMBL" id="HIS64501.1"/>
    </source>
</evidence>